<name>F9CX39_9ARCH</name>
<dbReference type="EMBL" id="AFPU01000001">
    <property type="protein sequence ID" value="EGP93841.1"/>
    <property type="molecule type" value="Genomic_DNA"/>
</dbReference>
<dbReference type="AlphaFoldDB" id="F9CX39"/>
<accession>F9CX39</accession>
<proteinExistence type="predicted"/>
<organism evidence="1 2">
    <name type="scientific">Nitrosarchaeum koreense MY1</name>
    <dbReference type="NCBI Taxonomy" id="1001994"/>
    <lineage>
        <taxon>Archaea</taxon>
        <taxon>Nitrososphaerota</taxon>
        <taxon>Nitrososphaeria</taxon>
        <taxon>Nitrosopumilales</taxon>
        <taxon>Nitrosopumilaceae</taxon>
        <taxon>Nitrosarchaeum</taxon>
    </lineage>
</organism>
<keyword evidence="2" id="KW-1185">Reference proteome</keyword>
<dbReference type="Proteomes" id="UP000004440">
    <property type="component" value="Unassembled WGS sequence"/>
</dbReference>
<gene>
    <name evidence="1" type="ORF">MY1_1081</name>
</gene>
<evidence type="ECO:0000313" key="1">
    <source>
        <dbReference type="EMBL" id="EGP93841.1"/>
    </source>
</evidence>
<sequence length="564" mass="59770">MIAGFSAMSLALDSQTDIVNTQRVVADIELKKQQEQFGIAVFADADNILNVSVDNNGQNPVEISRIWITNKTLPTQPATPFTVTSDDAFVPTGFTSNVLSTQPLYIVPDTYDVKVISTLGTVRTAELTIGAGPSSSGLRAELITNPPDVIIGQNVTIAMVVTNTGSTIIEDVSPGPLTVTPALAIVASSSPIPVSVDLTPGESVLFSWDYTISGSNGDPVNFSSYASGIELNGPTIISNTISDVSILRLPTESTEGDQNYNIINEDLLARPKLFLIIPSPQGDSNDKALWGINVANPVNAPMEVSKLSITAFAPGANNNDKIFAASCGAVNIFPTGTNSWNCPSENVIMWQNYANPVVIAPNSTQQFLVRVLPGTIAGQNILETVVVQASVFTTVGSFGKSGYQTTMFDGTEVIGNVYLSSIVDSRNNADIQSTRTGIVPGSTQTFNVVFADLDTSTSTWIKSGAQLIINVPKDWTDVQIVNNYGFVNPPTITTFGDGSTQIIGTTSTNLGDASNQADTIQFSAKAPNVTNDQMYVMYVLAQGQTTNNFSIGPLNEIVLQVNGS</sequence>
<protein>
    <submittedName>
        <fullName evidence="1">Uncharacterized protein</fullName>
    </submittedName>
</protein>
<comment type="caution">
    <text evidence="1">The sequence shown here is derived from an EMBL/GenBank/DDBJ whole genome shotgun (WGS) entry which is preliminary data.</text>
</comment>
<dbReference type="STRING" id="1001994.MY1_1081"/>
<evidence type="ECO:0000313" key="2">
    <source>
        <dbReference type="Proteomes" id="UP000004440"/>
    </source>
</evidence>
<reference evidence="1 2" key="1">
    <citation type="journal article" date="2011" name="J. Bacteriol.">
        <title>Genome Sequence of an Ammonia-Oxidizing Soil Archaeon, "Candidatus Nitrosoarchaeum koreensis" MY1.</title>
        <authorList>
            <person name="Kim B.K."/>
            <person name="Jung M.Y."/>
            <person name="Yu D.S."/>
            <person name="Park S.J."/>
            <person name="Oh T.K."/>
            <person name="Rhee S.K."/>
            <person name="Kim J.F."/>
        </authorList>
    </citation>
    <scope>NUCLEOTIDE SEQUENCE [LARGE SCALE GENOMIC DNA]</scope>
    <source>
        <strain evidence="1 2">MY1</strain>
    </source>
</reference>